<reference evidence="1 2" key="1">
    <citation type="submission" date="2023-10" db="EMBL/GenBank/DDBJ databases">
        <title>Chromosome-scale genome assembly provides insights into flower coloration mechanisms of Canna indica.</title>
        <authorList>
            <person name="Li C."/>
        </authorList>
    </citation>
    <scope>NUCLEOTIDE SEQUENCE [LARGE SCALE GENOMIC DNA]</scope>
    <source>
        <tissue evidence="1">Flower</tissue>
    </source>
</reference>
<proteinExistence type="predicted"/>
<dbReference type="AlphaFoldDB" id="A0AAQ3JZE9"/>
<protein>
    <submittedName>
        <fullName evidence="1">Uncharacterized protein</fullName>
    </submittedName>
</protein>
<keyword evidence="2" id="KW-1185">Reference proteome</keyword>
<organism evidence="1 2">
    <name type="scientific">Canna indica</name>
    <name type="common">Indian-shot</name>
    <dbReference type="NCBI Taxonomy" id="4628"/>
    <lineage>
        <taxon>Eukaryota</taxon>
        <taxon>Viridiplantae</taxon>
        <taxon>Streptophyta</taxon>
        <taxon>Embryophyta</taxon>
        <taxon>Tracheophyta</taxon>
        <taxon>Spermatophyta</taxon>
        <taxon>Magnoliopsida</taxon>
        <taxon>Liliopsida</taxon>
        <taxon>Zingiberales</taxon>
        <taxon>Cannaceae</taxon>
        <taxon>Canna</taxon>
    </lineage>
</organism>
<name>A0AAQ3JZE9_9LILI</name>
<gene>
    <name evidence="1" type="ORF">Cni_G06883</name>
</gene>
<accession>A0AAQ3JZE9</accession>
<dbReference type="EMBL" id="CP136891">
    <property type="protein sequence ID" value="WOK98173.1"/>
    <property type="molecule type" value="Genomic_DNA"/>
</dbReference>
<dbReference type="Proteomes" id="UP001327560">
    <property type="component" value="Chromosome 2"/>
</dbReference>
<evidence type="ECO:0000313" key="2">
    <source>
        <dbReference type="Proteomes" id="UP001327560"/>
    </source>
</evidence>
<evidence type="ECO:0000313" key="1">
    <source>
        <dbReference type="EMBL" id="WOK98173.1"/>
    </source>
</evidence>
<sequence>MCILIITHIIRVKGLWHSFSTNSVLAVLSVSEFIYSTKMVLSTVISIFLNTAQRRKNMQQCFLIDIYRTKIPCKGLTQCMRLPLYRYNLDRMMVVPSTHESIKSIQRMLFRIFLCRISFRVEIRSVTLSKLISSTSWNHI</sequence>